<comment type="caution">
    <text evidence="2">The sequence shown here is derived from an EMBL/GenBank/DDBJ whole genome shotgun (WGS) entry which is preliminary data.</text>
</comment>
<sequence>MATDQNPTMKTLFTLPIAPSGSQPGGTLTCTSPLSPSSDDPSKIYILTLSSPPDNRLTPPLITALLTALDLLEFSFPSGVVITTSSLPKFFSNGLDLSHALSDPSFLPFHLYPLFRRFLTYPMPTIALLNGHAFAGGLMLAMHMDYRVMNPARGFACINELDFGVPLKPAMSAIFRSKCTPTTYRQLVLEAHRFGGTEAKEVGIVDVTGGLEEVIQFVQERKLTEKGKTGIYGLMKREMYRETVEGYLTAEGYEREEERERRIVKEEEERKEKGKSIREVKEGLSKL</sequence>
<evidence type="ECO:0000313" key="2">
    <source>
        <dbReference type="EMBL" id="KAL0470131.1"/>
    </source>
</evidence>
<feature type="compositionally biased region" description="Basic and acidic residues" evidence="1">
    <location>
        <begin position="252"/>
        <end position="287"/>
    </location>
</feature>
<dbReference type="PANTHER" id="PTHR11941:SF75">
    <property type="entry name" value="ENOYL-COA HYDRATASE_ISOMERASE FAMILY PROTEIN"/>
    <property type="match status" value="1"/>
</dbReference>
<protein>
    <submittedName>
        <fullName evidence="2">Enoyl-CoA hydratase/ isomerase</fullName>
    </submittedName>
</protein>
<dbReference type="PANTHER" id="PTHR11941">
    <property type="entry name" value="ENOYL-COA HYDRATASE-RELATED"/>
    <property type="match status" value="1"/>
</dbReference>
<dbReference type="InterPro" id="IPR001753">
    <property type="entry name" value="Enoyl-CoA_hydra/iso"/>
</dbReference>
<name>A0ABR3DBS1_NEUIN</name>
<dbReference type="Gene3D" id="3.90.226.10">
    <property type="entry name" value="2-enoyl-CoA Hydratase, Chain A, domain 1"/>
    <property type="match status" value="1"/>
</dbReference>
<dbReference type="InterPro" id="IPR029045">
    <property type="entry name" value="ClpP/crotonase-like_dom_sf"/>
</dbReference>
<organism evidence="2 3">
    <name type="scientific">Neurospora intermedia</name>
    <dbReference type="NCBI Taxonomy" id="5142"/>
    <lineage>
        <taxon>Eukaryota</taxon>
        <taxon>Fungi</taxon>
        <taxon>Dikarya</taxon>
        <taxon>Ascomycota</taxon>
        <taxon>Pezizomycotina</taxon>
        <taxon>Sordariomycetes</taxon>
        <taxon>Sordariomycetidae</taxon>
        <taxon>Sordariales</taxon>
        <taxon>Sordariaceae</taxon>
        <taxon>Neurospora</taxon>
    </lineage>
</organism>
<dbReference type="Pfam" id="PF00378">
    <property type="entry name" value="ECH_1"/>
    <property type="match status" value="1"/>
</dbReference>
<keyword evidence="2" id="KW-0413">Isomerase</keyword>
<evidence type="ECO:0000256" key="1">
    <source>
        <dbReference type="SAM" id="MobiDB-lite"/>
    </source>
</evidence>
<reference evidence="2 3" key="1">
    <citation type="submission" date="2023-09" db="EMBL/GenBank/DDBJ databases">
        <title>Multi-omics analysis of a traditional fermented food reveals byproduct-associated fungal strains for waste-to-food upcycling.</title>
        <authorList>
            <consortium name="Lawrence Berkeley National Laboratory"/>
            <person name="Rekdal V.M."/>
            <person name="Villalobos-Escobedo J.M."/>
            <person name="Rodriguez-Valeron N."/>
            <person name="Garcia M.O."/>
            <person name="Vasquez D.P."/>
            <person name="Damayanti I."/>
            <person name="Sorensen P.M."/>
            <person name="Baidoo E.E."/>
            <person name="De Carvalho A.C."/>
            <person name="Riley R."/>
            <person name="Lipzen A."/>
            <person name="He G."/>
            <person name="Yan M."/>
            <person name="Haridas S."/>
            <person name="Daum C."/>
            <person name="Yoshinaga Y."/>
            <person name="Ng V."/>
            <person name="Grigoriev I.V."/>
            <person name="Munk R."/>
            <person name="Nuraida L."/>
            <person name="Wijaya C.H."/>
            <person name="Morales P.-C."/>
            <person name="Keasling J.D."/>
        </authorList>
    </citation>
    <scope>NUCLEOTIDE SEQUENCE [LARGE SCALE GENOMIC DNA]</scope>
    <source>
        <strain evidence="2 3">FGSC 2613</strain>
    </source>
</reference>
<dbReference type="CDD" id="cd06558">
    <property type="entry name" value="crotonase-like"/>
    <property type="match status" value="1"/>
</dbReference>
<feature type="region of interest" description="Disordered" evidence="1">
    <location>
        <begin position="251"/>
        <end position="287"/>
    </location>
</feature>
<dbReference type="EMBL" id="JAVLET010000004">
    <property type="protein sequence ID" value="KAL0470131.1"/>
    <property type="molecule type" value="Genomic_DNA"/>
</dbReference>
<evidence type="ECO:0000313" key="3">
    <source>
        <dbReference type="Proteomes" id="UP001451303"/>
    </source>
</evidence>
<proteinExistence type="predicted"/>
<keyword evidence="3" id="KW-1185">Reference proteome</keyword>
<dbReference type="SUPFAM" id="SSF52096">
    <property type="entry name" value="ClpP/crotonase"/>
    <property type="match status" value="1"/>
</dbReference>
<dbReference type="GO" id="GO:0016853">
    <property type="term" value="F:isomerase activity"/>
    <property type="evidence" value="ECO:0007669"/>
    <property type="project" value="UniProtKB-KW"/>
</dbReference>
<gene>
    <name evidence="2" type="ORF">QR685DRAFT_522843</name>
</gene>
<accession>A0ABR3DBS1</accession>
<feature type="region of interest" description="Disordered" evidence="1">
    <location>
        <begin position="20"/>
        <end position="39"/>
    </location>
</feature>
<feature type="compositionally biased region" description="Low complexity" evidence="1">
    <location>
        <begin position="27"/>
        <end position="39"/>
    </location>
</feature>
<dbReference type="Proteomes" id="UP001451303">
    <property type="component" value="Unassembled WGS sequence"/>
</dbReference>